<dbReference type="OrthoDB" id="375481at2157"/>
<sequence length="192" mass="21329">MRIIGFSWEYPRIGSPLTDLQYLVASVSSALKALGHEVVIITQGGGQTPDFDGIKVINFDLPIKDYPNVVSYGLSSSVQVIANMRYRVNGEFNKVICFEWGGCVMGLLAKVTQPCCLNADVNCIALSTEYERGDPDGNIISSSIASIEGWVFRQCDRVYGLKQRTVDYFKNRFNINADYVPTIDELARVVVK</sequence>
<dbReference type="eggNOG" id="arCOG01403">
    <property type="taxonomic scope" value="Archaea"/>
</dbReference>
<dbReference type="Proteomes" id="UP000001137">
    <property type="component" value="Chromosome"/>
</dbReference>
<evidence type="ECO:0000313" key="1">
    <source>
        <dbReference type="EMBL" id="ABW01290.1"/>
    </source>
</evidence>
<dbReference type="SUPFAM" id="SSF53756">
    <property type="entry name" value="UDP-Glycosyltransferase/glycogen phosphorylase"/>
    <property type="match status" value="1"/>
</dbReference>
<dbReference type="AlphaFoldDB" id="A8MBU7"/>
<dbReference type="STRING" id="397948.Cmaq_0445"/>
<proteinExistence type="predicted"/>
<accession>A8MBU7</accession>
<dbReference type="GeneID" id="5709654"/>
<protein>
    <recommendedName>
        <fullName evidence="3">Glycosyltransferase subfamily 4-like N-terminal domain-containing protein</fullName>
    </recommendedName>
</protein>
<evidence type="ECO:0000313" key="2">
    <source>
        <dbReference type="Proteomes" id="UP000001137"/>
    </source>
</evidence>
<reference evidence="1 2" key="1">
    <citation type="submission" date="2007-10" db="EMBL/GenBank/DDBJ databases">
        <title>Complete sequence of Caldivirga maquilingensis IC-167.</title>
        <authorList>
            <consortium name="US DOE Joint Genome Institute"/>
            <person name="Copeland A."/>
            <person name="Lucas S."/>
            <person name="Lapidus A."/>
            <person name="Barry K."/>
            <person name="Glavina del Rio T."/>
            <person name="Dalin E."/>
            <person name="Tice H."/>
            <person name="Pitluck S."/>
            <person name="Saunders E."/>
            <person name="Brettin T."/>
            <person name="Bruce D."/>
            <person name="Detter J.C."/>
            <person name="Han C."/>
            <person name="Schmutz J."/>
            <person name="Larimer F."/>
            <person name="Land M."/>
            <person name="Hauser L."/>
            <person name="Kyrpides N."/>
            <person name="Ivanova N."/>
            <person name="Biddle J.F."/>
            <person name="Zhang Z."/>
            <person name="Fitz-Gibbon S.T."/>
            <person name="Lowe T.M."/>
            <person name="Saltikov C."/>
            <person name="House C.H."/>
            <person name="Richardson P."/>
        </authorList>
    </citation>
    <scope>NUCLEOTIDE SEQUENCE [LARGE SCALE GENOMIC DNA]</scope>
    <source>
        <strain evidence="2">ATCC 700844 / DSM 13496 / JCM 10307 / IC-167</strain>
    </source>
</reference>
<gene>
    <name evidence="1" type="ordered locus">Cmaq_0445</name>
</gene>
<keyword evidence="2" id="KW-1185">Reference proteome</keyword>
<dbReference type="KEGG" id="cma:Cmaq_0445"/>
<dbReference type="Gene3D" id="3.40.50.2000">
    <property type="entry name" value="Glycogen Phosphorylase B"/>
    <property type="match status" value="1"/>
</dbReference>
<dbReference type="RefSeq" id="WP_012185510.1">
    <property type="nucleotide sequence ID" value="NC_009954.1"/>
</dbReference>
<evidence type="ECO:0008006" key="3">
    <source>
        <dbReference type="Google" id="ProtNLM"/>
    </source>
</evidence>
<dbReference type="HOGENOM" id="CLU_1412298_0_0_2"/>
<organism evidence="1 2">
    <name type="scientific">Caldivirga maquilingensis (strain ATCC 700844 / DSM 13496 / JCM 10307 / IC-167)</name>
    <dbReference type="NCBI Taxonomy" id="397948"/>
    <lineage>
        <taxon>Archaea</taxon>
        <taxon>Thermoproteota</taxon>
        <taxon>Thermoprotei</taxon>
        <taxon>Thermoproteales</taxon>
        <taxon>Thermoproteaceae</taxon>
        <taxon>Caldivirga</taxon>
    </lineage>
</organism>
<name>A8MBU7_CALMQ</name>
<dbReference type="EMBL" id="CP000852">
    <property type="protein sequence ID" value="ABW01290.1"/>
    <property type="molecule type" value="Genomic_DNA"/>
</dbReference>